<dbReference type="EMBL" id="CP041690">
    <property type="protein sequence ID" value="QEE21562.1"/>
    <property type="molecule type" value="Genomic_DNA"/>
</dbReference>
<feature type="binding site" evidence="8">
    <location>
        <position position="145"/>
    </location>
    <ligand>
        <name>Zn(2+)</name>
        <dbReference type="ChEBI" id="CHEBI:29105"/>
    </ligand>
</feature>
<evidence type="ECO:0000256" key="7">
    <source>
        <dbReference type="ARBA" id="ARBA00022840"/>
    </source>
</evidence>
<dbReference type="Gene3D" id="3.40.50.300">
    <property type="entry name" value="P-loop containing nucleotide triphosphate hydrolases"/>
    <property type="match status" value="1"/>
</dbReference>
<keyword evidence="7 8" id="KW-0067">ATP-binding</keyword>
<keyword evidence="6 8" id="KW-0418">Kinase</keyword>
<dbReference type="RefSeq" id="WP_049706064.1">
    <property type="nucleotide sequence ID" value="NZ_BMFM01000001.1"/>
</dbReference>
<dbReference type="PANTHER" id="PTHR11441">
    <property type="entry name" value="THYMIDINE KINASE"/>
    <property type="match status" value="1"/>
</dbReference>
<sequence length="201" mass="22349">MAKLYFSYAAMNAGKSTILLQASYNYRERGMNTMLFTSALYAEDGVGLISSRLGVSSEAELYTGETDLFTRIAAQNRATPISCVFVDEAQFLTADQVWQLARVADRLRIPVMCFGLRTDFQGKLFPGSSELLAIADVLREVRTICHCGAKATMVVRQDAEGHALTSGEQVSIEKTVYVSLCRRHWEEETGRWPLPGSTHDH</sequence>
<evidence type="ECO:0000256" key="11">
    <source>
        <dbReference type="RuleBase" id="RU000544"/>
    </source>
</evidence>
<feature type="binding site" evidence="8">
    <location>
        <begin position="87"/>
        <end position="90"/>
    </location>
    <ligand>
        <name>ATP</name>
        <dbReference type="ChEBI" id="CHEBI:30616"/>
    </ligand>
</feature>
<keyword evidence="8" id="KW-0479">Metal-binding</keyword>
<dbReference type="InterPro" id="IPR001267">
    <property type="entry name" value="Thymidine_kinase"/>
</dbReference>
<accession>A0A5B9DR66</accession>
<keyword evidence="8" id="KW-0862">Zinc</keyword>
<feature type="binding site" evidence="8">
    <location>
        <begin position="9"/>
        <end position="16"/>
    </location>
    <ligand>
        <name>ATP</name>
        <dbReference type="ChEBI" id="CHEBI:30616"/>
    </ligand>
</feature>
<keyword evidence="4 8" id="KW-0808">Transferase</keyword>
<feature type="binding site" evidence="8">
    <location>
        <position position="147"/>
    </location>
    <ligand>
        <name>Zn(2+)</name>
        <dbReference type="ChEBI" id="CHEBI:29105"/>
    </ligand>
</feature>
<dbReference type="EC" id="2.7.1.21" evidence="2 8"/>
<dbReference type="KEGG" id="yti:FNA67_15805"/>
<organism evidence="13 14">
    <name type="scientific">Paradevosia tibetensis</name>
    <dbReference type="NCBI Taxonomy" id="1447062"/>
    <lineage>
        <taxon>Bacteria</taxon>
        <taxon>Pseudomonadati</taxon>
        <taxon>Pseudomonadota</taxon>
        <taxon>Alphaproteobacteria</taxon>
        <taxon>Hyphomicrobiales</taxon>
        <taxon>Devosiaceae</taxon>
        <taxon>Paradevosia</taxon>
    </lineage>
</organism>
<dbReference type="GO" id="GO:0046104">
    <property type="term" value="P:thymidine metabolic process"/>
    <property type="evidence" value="ECO:0007669"/>
    <property type="project" value="TreeGrafter"/>
</dbReference>
<keyword evidence="14" id="KW-1185">Reference proteome</keyword>
<dbReference type="SUPFAM" id="SSF52540">
    <property type="entry name" value="P-loop containing nucleoside triphosphate hydrolases"/>
    <property type="match status" value="1"/>
</dbReference>
<evidence type="ECO:0000256" key="1">
    <source>
        <dbReference type="ARBA" id="ARBA00007587"/>
    </source>
</evidence>
<evidence type="ECO:0000256" key="8">
    <source>
        <dbReference type="HAMAP-Rule" id="MF_00124"/>
    </source>
</evidence>
<dbReference type="NCBIfam" id="NF003300">
    <property type="entry name" value="PRK04296.1-5"/>
    <property type="match status" value="1"/>
</dbReference>
<dbReference type="GO" id="GO:0004797">
    <property type="term" value="F:thymidine kinase activity"/>
    <property type="evidence" value="ECO:0007669"/>
    <property type="project" value="UniProtKB-UniRule"/>
</dbReference>
<comment type="subunit">
    <text evidence="8">Homotetramer.</text>
</comment>
<evidence type="ECO:0000256" key="3">
    <source>
        <dbReference type="ARBA" id="ARBA00022634"/>
    </source>
</evidence>
<keyword evidence="3 8" id="KW-0237">DNA synthesis</keyword>
<dbReference type="PIRSF" id="PIRSF035805">
    <property type="entry name" value="TK_cell"/>
    <property type="match status" value="1"/>
</dbReference>
<dbReference type="AlphaFoldDB" id="A0A5B9DR66"/>
<dbReference type="GO" id="GO:0005829">
    <property type="term" value="C:cytosol"/>
    <property type="evidence" value="ECO:0007669"/>
    <property type="project" value="TreeGrafter"/>
</dbReference>
<keyword evidence="8" id="KW-0963">Cytoplasm</keyword>
<dbReference type="GO" id="GO:0008270">
    <property type="term" value="F:zinc ion binding"/>
    <property type="evidence" value="ECO:0007669"/>
    <property type="project" value="UniProtKB-UniRule"/>
</dbReference>
<dbReference type="OrthoDB" id="9781579at2"/>
<dbReference type="PANTHER" id="PTHR11441:SF0">
    <property type="entry name" value="THYMIDINE KINASE, CYTOSOLIC"/>
    <property type="match status" value="1"/>
</dbReference>
<evidence type="ECO:0000256" key="5">
    <source>
        <dbReference type="ARBA" id="ARBA00022741"/>
    </source>
</evidence>
<name>A0A5B9DR66_9HYPH</name>
<feature type="binding site" evidence="8">
    <location>
        <position position="181"/>
    </location>
    <ligand>
        <name>Zn(2+)</name>
        <dbReference type="ChEBI" id="CHEBI:29105"/>
    </ligand>
</feature>
<comment type="similarity">
    <text evidence="1 8 12">Belongs to the thymidine kinase family.</text>
</comment>
<dbReference type="Pfam" id="PF00265">
    <property type="entry name" value="TK"/>
    <property type="match status" value="1"/>
</dbReference>
<dbReference type="GO" id="GO:0071897">
    <property type="term" value="P:DNA biosynthetic process"/>
    <property type="evidence" value="ECO:0007669"/>
    <property type="project" value="UniProtKB-KW"/>
</dbReference>
<evidence type="ECO:0000256" key="4">
    <source>
        <dbReference type="ARBA" id="ARBA00022679"/>
    </source>
</evidence>
<proteinExistence type="inferred from homology"/>
<gene>
    <name evidence="8" type="primary">tdk</name>
    <name evidence="13" type="ORF">FNA67_15805</name>
</gene>
<dbReference type="Proteomes" id="UP000321062">
    <property type="component" value="Chromosome"/>
</dbReference>
<feature type="binding site" evidence="8">
    <location>
        <position position="184"/>
    </location>
    <ligand>
        <name>Zn(2+)</name>
        <dbReference type="ChEBI" id="CHEBI:29105"/>
    </ligand>
</feature>
<evidence type="ECO:0000313" key="13">
    <source>
        <dbReference type="EMBL" id="QEE21562.1"/>
    </source>
</evidence>
<dbReference type="HAMAP" id="MF_00124">
    <property type="entry name" value="Thymidine_kinase"/>
    <property type="match status" value="1"/>
</dbReference>
<dbReference type="GO" id="GO:0005524">
    <property type="term" value="F:ATP binding"/>
    <property type="evidence" value="ECO:0007669"/>
    <property type="project" value="UniProtKB-UniRule"/>
</dbReference>
<evidence type="ECO:0000313" key="14">
    <source>
        <dbReference type="Proteomes" id="UP000321062"/>
    </source>
</evidence>
<evidence type="ECO:0000256" key="2">
    <source>
        <dbReference type="ARBA" id="ARBA00012118"/>
    </source>
</evidence>
<evidence type="ECO:0000256" key="12">
    <source>
        <dbReference type="RuleBase" id="RU004165"/>
    </source>
</evidence>
<feature type="active site" description="Proton acceptor" evidence="8 9">
    <location>
        <position position="88"/>
    </location>
</feature>
<evidence type="ECO:0000256" key="10">
    <source>
        <dbReference type="PIRSR" id="PIRSR035805-2"/>
    </source>
</evidence>
<evidence type="ECO:0000256" key="9">
    <source>
        <dbReference type="PIRSR" id="PIRSR035805-1"/>
    </source>
</evidence>
<feature type="binding site" evidence="10">
    <location>
        <position position="177"/>
    </location>
    <ligand>
        <name>substrate</name>
    </ligand>
</feature>
<reference evidence="13 14" key="1">
    <citation type="journal article" date="2015" name="Int. J. Syst. Evol. Microbiol.">
        <title>Youhaiella tibetensis gen. nov., sp. nov., isolated from subsurface sediment.</title>
        <authorList>
            <person name="Wang Y.X."/>
            <person name="Huang F.Q."/>
            <person name="Nogi Y."/>
            <person name="Pang S.J."/>
            <person name="Wang P.K."/>
            <person name="Lv J."/>
        </authorList>
    </citation>
    <scope>NUCLEOTIDE SEQUENCE [LARGE SCALE GENOMIC DNA]</scope>
    <source>
        <strain evidence="14">fig4</strain>
    </source>
</reference>
<dbReference type="SUPFAM" id="SSF57716">
    <property type="entry name" value="Glucocorticoid receptor-like (DNA-binding domain)"/>
    <property type="match status" value="1"/>
</dbReference>
<keyword evidence="5 8" id="KW-0547">Nucleotide-binding</keyword>
<comment type="catalytic activity">
    <reaction evidence="8 11">
        <text>thymidine + ATP = dTMP + ADP + H(+)</text>
        <dbReference type="Rhea" id="RHEA:19129"/>
        <dbReference type="ChEBI" id="CHEBI:15378"/>
        <dbReference type="ChEBI" id="CHEBI:17748"/>
        <dbReference type="ChEBI" id="CHEBI:30616"/>
        <dbReference type="ChEBI" id="CHEBI:63528"/>
        <dbReference type="ChEBI" id="CHEBI:456216"/>
        <dbReference type="EC" id="2.7.1.21"/>
    </reaction>
</comment>
<evidence type="ECO:0000256" key="6">
    <source>
        <dbReference type="ARBA" id="ARBA00022777"/>
    </source>
</evidence>
<comment type="subcellular location">
    <subcellularLocation>
        <location evidence="8">Cytoplasm</location>
    </subcellularLocation>
</comment>
<protein>
    <recommendedName>
        <fullName evidence="2 8">Thymidine kinase</fullName>
        <ecNumber evidence="2 8">2.7.1.21</ecNumber>
    </recommendedName>
</protein>
<dbReference type="InterPro" id="IPR027417">
    <property type="entry name" value="P-loop_NTPase"/>
</dbReference>